<comment type="caution">
    <text evidence="1">The sequence shown here is derived from an EMBL/GenBank/DDBJ whole genome shotgun (WGS) entry which is preliminary data.</text>
</comment>
<dbReference type="EMBL" id="CM055098">
    <property type="protein sequence ID" value="KAJ7550376.1"/>
    <property type="molecule type" value="Genomic_DNA"/>
</dbReference>
<proteinExistence type="predicted"/>
<evidence type="ECO:0000313" key="1">
    <source>
        <dbReference type="EMBL" id="KAJ7550376.1"/>
    </source>
</evidence>
<dbReference type="Proteomes" id="UP001162992">
    <property type="component" value="Chromosome 7"/>
</dbReference>
<name>A0ACC2D7V8_DIPCM</name>
<reference evidence="2" key="1">
    <citation type="journal article" date="2024" name="Proc. Natl. Acad. Sci. U.S.A.">
        <title>Extraordinary preservation of gene collinearity over three hundred million years revealed in homosporous lycophytes.</title>
        <authorList>
            <person name="Li C."/>
            <person name="Wickell D."/>
            <person name="Kuo L.Y."/>
            <person name="Chen X."/>
            <person name="Nie B."/>
            <person name="Liao X."/>
            <person name="Peng D."/>
            <person name="Ji J."/>
            <person name="Jenkins J."/>
            <person name="Williams M."/>
            <person name="Shu S."/>
            <person name="Plott C."/>
            <person name="Barry K."/>
            <person name="Rajasekar S."/>
            <person name="Grimwood J."/>
            <person name="Han X."/>
            <person name="Sun S."/>
            <person name="Hou Z."/>
            <person name="He W."/>
            <person name="Dai G."/>
            <person name="Sun C."/>
            <person name="Schmutz J."/>
            <person name="Leebens-Mack J.H."/>
            <person name="Li F.W."/>
            <person name="Wang L."/>
        </authorList>
    </citation>
    <scope>NUCLEOTIDE SEQUENCE [LARGE SCALE GENOMIC DNA]</scope>
    <source>
        <strain evidence="2">cv. PW_Plant_1</strain>
    </source>
</reference>
<sequence length="90" mass="9271">MRKERAVSVTLLILLLVMAILLEDSATALQTVKVGGRGGGRGGGNVDGGSSGSTGRSKNGGGYGARSRMGRALIEAMIFGFSSWLLLSDR</sequence>
<accession>A0ACC2D7V8</accession>
<evidence type="ECO:0000313" key="2">
    <source>
        <dbReference type="Proteomes" id="UP001162992"/>
    </source>
</evidence>
<keyword evidence="2" id="KW-1185">Reference proteome</keyword>
<organism evidence="1 2">
    <name type="scientific">Diphasiastrum complanatum</name>
    <name type="common">Issler's clubmoss</name>
    <name type="synonym">Lycopodium complanatum</name>
    <dbReference type="NCBI Taxonomy" id="34168"/>
    <lineage>
        <taxon>Eukaryota</taxon>
        <taxon>Viridiplantae</taxon>
        <taxon>Streptophyta</taxon>
        <taxon>Embryophyta</taxon>
        <taxon>Tracheophyta</taxon>
        <taxon>Lycopodiopsida</taxon>
        <taxon>Lycopodiales</taxon>
        <taxon>Lycopodiaceae</taxon>
        <taxon>Lycopodioideae</taxon>
        <taxon>Diphasiastrum</taxon>
    </lineage>
</organism>
<protein>
    <submittedName>
        <fullName evidence="1">Uncharacterized protein</fullName>
    </submittedName>
</protein>
<gene>
    <name evidence="1" type="ORF">O6H91_07G097600</name>
</gene>